<accession>A0A318ZA05</accession>
<name>A0A318ZA05_9EURO</name>
<dbReference type="EMBL" id="KZ821245">
    <property type="protein sequence ID" value="PYH43267.1"/>
    <property type="molecule type" value="Genomic_DNA"/>
</dbReference>
<gene>
    <name evidence="1" type="ORF">BP01DRAFT_106746</name>
</gene>
<dbReference type="AlphaFoldDB" id="A0A318ZA05"/>
<dbReference type="Proteomes" id="UP000248349">
    <property type="component" value="Unassembled WGS sequence"/>
</dbReference>
<evidence type="ECO:0000313" key="1">
    <source>
        <dbReference type="EMBL" id="PYH43267.1"/>
    </source>
</evidence>
<evidence type="ECO:0000313" key="2">
    <source>
        <dbReference type="Proteomes" id="UP000248349"/>
    </source>
</evidence>
<keyword evidence="2" id="KW-1185">Reference proteome</keyword>
<protein>
    <submittedName>
        <fullName evidence="1">Uncharacterized protein</fullName>
    </submittedName>
</protein>
<organism evidence="1 2">
    <name type="scientific">Aspergillus saccharolyticus JOP 1030-1</name>
    <dbReference type="NCBI Taxonomy" id="1450539"/>
    <lineage>
        <taxon>Eukaryota</taxon>
        <taxon>Fungi</taxon>
        <taxon>Dikarya</taxon>
        <taxon>Ascomycota</taxon>
        <taxon>Pezizomycotina</taxon>
        <taxon>Eurotiomycetes</taxon>
        <taxon>Eurotiomycetidae</taxon>
        <taxon>Eurotiales</taxon>
        <taxon>Aspergillaceae</taxon>
        <taxon>Aspergillus</taxon>
        <taxon>Aspergillus subgen. Circumdati</taxon>
    </lineage>
</organism>
<dbReference type="RefSeq" id="XP_025429249.1">
    <property type="nucleotide sequence ID" value="XM_025570289.1"/>
</dbReference>
<dbReference type="GeneID" id="37071517"/>
<proteinExistence type="predicted"/>
<sequence length="98" mass="11344">MSEKNKKNHHSVHPLAFLFLVFVQSSRCLLPLLGKKPLLHSKINFHENPACLPHAPFFYHRQCRTWFGCEVEEMVDPALAPNFPFLFISIPQKPMSES</sequence>
<reference evidence="1 2" key="1">
    <citation type="submission" date="2016-12" db="EMBL/GenBank/DDBJ databases">
        <title>The genomes of Aspergillus section Nigri reveals drivers in fungal speciation.</title>
        <authorList>
            <consortium name="DOE Joint Genome Institute"/>
            <person name="Vesth T.C."/>
            <person name="Nybo J."/>
            <person name="Theobald S."/>
            <person name="Brandl J."/>
            <person name="Frisvad J.C."/>
            <person name="Nielsen K.F."/>
            <person name="Lyhne E.K."/>
            <person name="Kogle M.E."/>
            <person name="Kuo A."/>
            <person name="Riley R."/>
            <person name="Clum A."/>
            <person name="Nolan M."/>
            <person name="Lipzen A."/>
            <person name="Salamov A."/>
            <person name="Henrissat B."/>
            <person name="Wiebenga A."/>
            <person name="De Vries R.P."/>
            <person name="Grigoriev I.V."/>
            <person name="Mortensen U.H."/>
            <person name="Andersen M.R."/>
            <person name="Baker S.E."/>
        </authorList>
    </citation>
    <scope>NUCLEOTIDE SEQUENCE [LARGE SCALE GENOMIC DNA]</scope>
    <source>
        <strain evidence="1 2">JOP 1030-1</strain>
    </source>
</reference>